<dbReference type="EMBL" id="HAAD01003330">
    <property type="protein sequence ID" value="CDG69562.1"/>
    <property type="molecule type" value="mRNA"/>
</dbReference>
<name>T2MCA7_HYDVU</name>
<organism evidence="7">
    <name type="scientific">Hydra vulgaris</name>
    <name type="common">Hydra</name>
    <name type="synonym">Hydra attenuata</name>
    <dbReference type="NCBI Taxonomy" id="6087"/>
    <lineage>
        <taxon>Eukaryota</taxon>
        <taxon>Metazoa</taxon>
        <taxon>Cnidaria</taxon>
        <taxon>Hydrozoa</taxon>
        <taxon>Hydroidolina</taxon>
        <taxon>Anthoathecata</taxon>
        <taxon>Aplanulata</taxon>
        <taxon>Hydridae</taxon>
        <taxon>Hydra</taxon>
    </lineage>
</organism>
<keyword evidence="4 6" id="KW-0472">Membrane</keyword>
<feature type="transmembrane region" description="Helical" evidence="6">
    <location>
        <begin position="82"/>
        <end position="102"/>
    </location>
</feature>
<comment type="subcellular location">
    <subcellularLocation>
        <location evidence="1">Membrane</location>
        <topology evidence="1">Multi-pass membrane protein</topology>
    </subcellularLocation>
</comment>
<dbReference type="Pfam" id="PF03062">
    <property type="entry name" value="MBOAT"/>
    <property type="match status" value="1"/>
</dbReference>
<reference evidence="7" key="1">
    <citation type="journal article" date="2013" name="Genome Biol. Evol.">
        <title>Punctuated emergences of genetic and phenotypic innovations in eumetazoan, bilaterian, euteleostome, and hominidae ancestors.</title>
        <authorList>
            <person name="Wenger Y."/>
            <person name="Galliot B."/>
        </authorList>
    </citation>
    <scope>NUCLEOTIDE SEQUENCE</scope>
    <source>
        <tissue evidence="7">Whole animals</tissue>
    </source>
</reference>
<feature type="transmembrane region" description="Helical" evidence="6">
    <location>
        <begin position="21"/>
        <end position="43"/>
    </location>
</feature>
<dbReference type="GO" id="GO:0016020">
    <property type="term" value="C:membrane"/>
    <property type="evidence" value="ECO:0007669"/>
    <property type="project" value="UniProtKB-SubCell"/>
</dbReference>
<dbReference type="PANTHER" id="PTHR13285:SF18">
    <property type="entry name" value="PROTEIN-CYSTEINE N-PALMITOYLTRANSFERASE RASP"/>
    <property type="match status" value="1"/>
</dbReference>
<evidence type="ECO:0000256" key="1">
    <source>
        <dbReference type="ARBA" id="ARBA00004141"/>
    </source>
</evidence>
<dbReference type="KEGG" id="hmg:105843391"/>
<feature type="transmembrane region" description="Helical" evidence="6">
    <location>
        <begin position="256"/>
        <end position="276"/>
    </location>
</feature>
<protein>
    <submittedName>
        <fullName evidence="7">Protein-cysteine N-palmitoyltransferase HHAT</fullName>
    </submittedName>
</protein>
<keyword evidence="7" id="KW-0808">Transferase</keyword>
<feature type="transmembrane region" description="Helical" evidence="6">
    <location>
        <begin position="431"/>
        <end position="451"/>
    </location>
</feature>
<feature type="non-terminal residue" evidence="7">
    <location>
        <position position="1"/>
    </location>
</feature>
<dbReference type="InterPro" id="IPR004299">
    <property type="entry name" value="MBOAT_fam"/>
</dbReference>
<feature type="transmembrane region" description="Helical" evidence="6">
    <location>
        <begin position="471"/>
        <end position="493"/>
    </location>
</feature>
<dbReference type="OMA" id="QMWRSFD"/>
<proteinExistence type="evidence at transcript level"/>
<feature type="transmembrane region" description="Helical" evidence="6">
    <location>
        <begin position="394"/>
        <end position="411"/>
    </location>
</feature>
<evidence type="ECO:0000256" key="3">
    <source>
        <dbReference type="ARBA" id="ARBA00022989"/>
    </source>
</evidence>
<dbReference type="InterPro" id="IPR051085">
    <property type="entry name" value="MB_O-acyltransferase"/>
</dbReference>
<evidence type="ECO:0000256" key="6">
    <source>
        <dbReference type="SAM" id="Phobius"/>
    </source>
</evidence>
<keyword evidence="2 6" id="KW-0812">Transmembrane</keyword>
<feature type="transmembrane region" description="Helical" evidence="6">
    <location>
        <begin position="369"/>
        <end position="388"/>
    </location>
</feature>
<gene>
    <name evidence="7" type="primary">HHAT</name>
</gene>
<dbReference type="PANTHER" id="PTHR13285">
    <property type="entry name" value="ACYLTRANSFERASE"/>
    <property type="match status" value="1"/>
</dbReference>
<accession>T2MCA7</accession>
<feature type="transmembrane region" description="Helical" evidence="6">
    <location>
        <begin position="147"/>
        <end position="165"/>
    </location>
</feature>
<feature type="transmembrane region" description="Helical" evidence="6">
    <location>
        <begin position="114"/>
        <end position="141"/>
    </location>
</feature>
<evidence type="ECO:0000256" key="2">
    <source>
        <dbReference type="ARBA" id="ARBA00022692"/>
    </source>
</evidence>
<evidence type="ECO:0000313" key="7">
    <source>
        <dbReference type="EMBL" id="CDG69562.1"/>
    </source>
</evidence>
<sequence>MSNAIIKKRLDSYYKHASFGPIESMVSWCLWPCLALYPIYISFQLSKKFEHHLVDGCLDTGWFSLRRDVTDYEWTDFRDNSTLIVVVNLLYSILGRFVALNFPKVKKFYYSVAGAFLVLIIVSFQGFLLLCTIIFIFYFVIEYLNRKAMWLFVLIFIVSFHKDTCRQYLFLFFCIKAAKSGVVYISVLMTILRIISYGTEKNLETFSFTFTDFLSYMFYIPLFFRGPLLTFDLFVKDFNQPLLQSTVVTLKEFVIGFLRCVTIGFVIDIYYHYSLVNALSSHHHVLQKLNEIEAVAVGWSLIIMFYVKYKVFYGIAYVFTKIDQIESPSPPRCICTLYTFVDMWRYFDQGLYRLLQRSIYFQIGGLHRTFLKTLFAAFCCFGFVSIWHGNNKQYWYWGFFNCFGICIEHFFSKVIKSKRGNFCNMIGLLNFRRVVGFSGSLSILSLIYSNLVFVASIESANIIYQKILLNWYMPAILIFIFYFSTQVSIDLYYTS</sequence>
<dbReference type="GO" id="GO:0005783">
    <property type="term" value="C:endoplasmic reticulum"/>
    <property type="evidence" value="ECO:0007669"/>
    <property type="project" value="TreeGrafter"/>
</dbReference>
<feature type="transmembrane region" description="Helical" evidence="6">
    <location>
        <begin position="216"/>
        <end position="235"/>
    </location>
</feature>
<keyword evidence="3 6" id="KW-1133">Transmembrane helix</keyword>
<evidence type="ECO:0000256" key="5">
    <source>
        <dbReference type="ARBA" id="ARBA00038268"/>
    </source>
</evidence>
<dbReference type="GO" id="GO:0016409">
    <property type="term" value="F:palmitoyltransferase activity"/>
    <property type="evidence" value="ECO:0007669"/>
    <property type="project" value="TreeGrafter"/>
</dbReference>
<feature type="transmembrane region" description="Helical" evidence="6">
    <location>
        <begin position="296"/>
        <end position="319"/>
    </location>
</feature>
<feature type="transmembrane region" description="Helical" evidence="6">
    <location>
        <begin position="177"/>
        <end position="196"/>
    </location>
</feature>
<dbReference type="OrthoDB" id="420606at2759"/>
<comment type="similarity">
    <text evidence="5">Belongs to the membrane-bound acyltransferase family. HHAT subfamily.</text>
</comment>
<dbReference type="AlphaFoldDB" id="T2MCA7"/>
<evidence type="ECO:0000256" key="4">
    <source>
        <dbReference type="ARBA" id="ARBA00023136"/>
    </source>
</evidence>